<accession>A0A8S1DJ43</accession>
<evidence type="ECO:0000313" key="2">
    <source>
        <dbReference type="Proteomes" id="UP000494165"/>
    </source>
</evidence>
<dbReference type="Proteomes" id="UP000494165">
    <property type="component" value="Unassembled WGS sequence"/>
</dbReference>
<reference evidence="1 2" key="1">
    <citation type="submission" date="2020-04" db="EMBL/GenBank/DDBJ databases">
        <authorList>
            <person name="Alioto T."/>
            <person name="Alioto T."/>
            <person name="Gomez Garrido J."/>
        </authorList>
    </citation>
    <scope>NUCLEOTIDE SEQUENCE [LARGE SCALE GENOMIC DNA]</scope>
</reference>
<evidence type="ECO:0000313" key="1">
    <source>
        <dbReference type="EMBL" id="CAB3377973.1"/>
    </source>
</evidence>
<keyword evidence="2" id="KW-1185">Reference proteome</keyword>
<gene>
    <name evidence="1" type="ORF">CLODIP_2_CD10225</name>
</gene>
<dbReference type="AlphaFoldDB" id="A0A8S1DJ43"/>
<dbReference type="EMBL" id="CADEPI010000154">
    <property type="protein sequence ID" value="CAB3377973.1"/>
    <property type="molecule type" value="Genomic_DNA"/>
</dbReference>
<proteinExistence type="predicted"/>
<protein>
    <submittedName>
        <fullName evidence="1">Uncharacterized protein</fullName>
    </submittedName>
</protein>
<sequence>MWRFYRHVVHLALSSLKKTHIVILWLPTCVSTRPFCKCGFRSSDMEDDEEKLEMTYIRLNNLRLKKNSLRKLSFEQTTKNICSYVEDGRLKILCRDNNTNIEEESDQSPYKNDKIQVLRRDLFEAIMNQKPPKQTRDLMDDFDTRLSALTQLLESISMEMEVKLVIGDGLMPFSPDSSKESNCTRVIERISERETTAKPIKSLIINIIKVLDDVDPGESEHVASEEMVNAICKLEKLEMLQTCSLKFRYSDTKIFQT</sequence>
<comment type="caution">
    <text evidence="1">The sequence shown here is derived from an EMBL/GenBank/DDBJ whole genome shotgun (WGS) entry which is preliminary data.</text>
</comment>
<organism evidence="1 2">
    <name type="scientific">Cloeon dipterum</name>
    <dbReference type="NCBI Taxonomy" id="197152"/>
    <lineage>
        <taxon>Eukaryota</taxon>
        <taxon>Metazoa</taxon>
        <taxon>Ecdysozoa</taxon>
        <taxon>Arthropoda</taxon>
        <taxon>Hexapoda</taxon>
        <taxon>Insecta</taxon>
        <taxon>Pterygota</taxon>
        <taxon>Palaeoptera</taxon>
        <taxon>Ephemeroptera</taxon>
        <taxon>Pisciforma</taxon>
        <taxon>Baetidae</taxon>
        <taxon>Cloeon</taxon>
    </lineage>
</organism>
<name>A0A8S1DJ43_9INSE</name>